<evidence type="ECO:0000256" key="2">
    <source>
        <dbReference type="ARBA" id="ARBA00022670"/>
    </source>
</evidence>
<feature type="domain" description="Peptidase S8/S53" evidence="7">
    <location>
        <begin position="262"/>
        <end position="581"/>
    </location>
</feature>
<keyword evidence="9" id="KW-1185">Reference proteome</keyword>
<dbReference type="SUPFAM" id="SSF52743">
    <property type="entry name" value="Subtilisin-like"/>
    <property type="match status" value="1"/>
</dbReference>
<evidence type="ECO:0000259" key="7">
    <source>
        <dbReference type="Pfam" id="PF00082"/>
    </source>
</evidence>
<dbReference type="Proteomes" id="UP000886476">
    <property type="component" value="Unassembled WGS sequence"/>
</dbReference>
<evidence type="ECO:0000313" key="8">
    <source>
        <dbReference type="EMBL" id="NPU68558.1"/>
    </source>
</evidence>
<dbReference type="RefSeq" id="WP_172113619.1">
    <property type="nucleotide sequence ID" value="NZ_JABFDN010000011.1"/>
</dbReference>
<dbReference type="CDD" id="cd04847">
    <property type="entry name" value="Peptidases_S8_Subtilisin_like_2"/>
    <property type="match status" value="1"/>
</dbReference>
<evidence type="ECO:0000256" key="6">
    <source>
        <dbReference type="SAM" id="MobiDB-lite"/>
    </source>
</evidence>
<gene>
    <name evidence="8" type="ORF">HL667_26405</name>
</gene>
<name>A0ABX2CK91_9BRAD</name>
<feature type="active site" description="Charge relay system" evidence="5">
    <location>
        <position position="537"/>
    </location>
</feature>
<dbReference type="InterPro" id="IPR050131">
    <property type="entry name" value="Peptidase_S8_subtilisin-like"/>
</dbReference>
<accession>A0ABX2CK91</accession>
<evidence type="ECO:0000256" key="5">
    <source>
        <dbReference type="PROSITE-ProRule" id="PRU01240"/>
    </source>
</evidence>
<dbReference type="Pfam" id="PF00082">
    <property type="entry name" value="Peptidase_S8"/>
    <property type="match status" value="1"/>
</dbReference>
<dbReference type="InterPro" id="IPR000209">
    <property type="entry name" value="Peptidase_S8/S53_dom"/>
</dbReference>
<feature type="active site" description="Charge relay system" evidence="5">
    <location>
        <position position="268"/>
    </location>
</feature>
<reference evidence="8" key="1">
    <citation type="submission" date="2020-05" db="EMBL/GenBank/DDBJ databases">
        <title>Nod-independent and nitrogen-fixing Bradyrhizobium aeschynomene sp. nov. isolated from nodules of Aeschynomene indica.</title>
        <authorList>
            <person name="Zhang Z."/>
        </authorList>
    </citation>
    <scope>NUCLEOTIDE SEQUENCE</scope>
    <source>
        <strain evidence="8">83012</strain>
    </source>
</reference>
<evidence type="ECO:0000256" key="4">
    <source>
        <dbReference type="ARBA" id="ARBA00022825"/>
    </source>
</evidence>
<keyword evidence="4 5" id="KW-0720">Serine protease</keyword>
<dbReference type="InterPro" id="IPR015500">
    <property type="entry name" value="Peptidase_S8_subtilisin-rel"/>
</dbReference>
<keyword evidence="3 5" id="KW-0378">Hydrolase</keyword>
<sequence length="773" mass="84033">MATYQHLPLKRVEGELDRRKKAGFGQPSGREAKSHGAKIQAEVQEVLKEHQAKPKIDDIDPALILKVETSGNISEDEWAKIGLTVLANEPGQTLILFADDVELTAFQQKVTAYNGEKPENQKSQPYAALIEAIEAVRPIDATDRIGPVLKGEGFATPELIPEPAEFYDVELWPVSDLNADLFVYRVTKVLEQFEGVVVSSYRGKSALLLRVQGTGTAVRQLLELPEIATIDRPPIPDWPELPASNIEIGDLPEILPPETGAPTIGIIDSGLSSAHPLIAGSLAATFGEPAGLGDSDEKGHGTSVSGIAIFGDVRQRLSEPPFRAKFRVASARVVNAAGRFDDEELVPTQMENSLRKLAAEFGCRVINISLGDIKRPAGNKPSAWAATLDALARELDIVIVVSAGNASPAYLASLGDGIVAAYPRFLLDEANRILEPASAVNVLTVGSIAHSNGLSTIDSENVGVRSIAQTFQPSPFTRAGPGTNKVLKPDLVDFGGTAVYDGPTQRLQNGSARPNAGILSTHHEYLQRLLSYYSGTSFAAPLVAYKAALLFERLPNASANLVRALLALSAEHPAAIDQSFGDDDSIFNLLGYGLPDVAKALESEDNRVVLIAEDVLSADKFAVYEVPIPDVFQTKGPRQIRVALGFDPPVKHTRLDYAGLKMGFHLIRGASASEVFDAFRKWEADEGRVFRIKESLKCDLKPGAQRRERGTLQCATFSMTTNSQRYGDRYFLAVRCESGWSSEDQRFALAIELRSRAEIQLYQRVQERVRVRV</sequence>
<keyword evidence="2 5" id="KW-0645">Protease</keyword>
<evidence type="ECO:0000313" key="9">
    <source>
        <dbReference type="Proteomes" id="UP000886476"/>
    </source>
</evidence>
<dbReference type="PRINTS" id="PR00723">
    <property type="entry name" value="SUBTILISIN"/>
</dbReference>
<dbReference type="PROSITE" id="PS51892">
    <property type="entry name" value="SUBTILASE"/>
    <property type="match status" value="1"/>
</dbReference>
<feature type="region of interest" description="Disordered" evidence="6">
    <location>
        <begin position="15"/>
        <end position="36"/>
    </location>
</feature>
<dbReference type="Gene3D" id="3.40.50.200">
    <property type="entry name" value="Peptidase S8/S53 domain"/>
    <property type="match status" value="1"/>
</dbReference>
<evidence type="ECO:0000256" key="1">
    <source>
        <dbReference type="ARBA" id="ARBA00011073"/>
    </source>
</evidence>
<organism evidence="8 9">
    <name type="scientific">Bradyrhizobium aeschynomenes</name>
    <dbReference type="NCBI Taxonomy" id="2734909"/>
    <lineage>
        <taxon>Bacteria</taxon>
        <taxon>Pseudomonadati</taxon>
        <taxon>Pseudomonadota</taxon>
        <taxon>Alphaproteobacteria</taxon>
        <taxon>Hyphomicrobiales</taxon>
        <taxon>Nitrobacteraceae</taxon>
        <taxon>Bradyrhizobium</taxon>
    </lineage>
</organism>
<feature type="active site" description="Charge relay system" evidence="5">
    <location>
        <position position="300"/>
    </location>
</feature>
<dbReference type="InterPro" id="IPR036852">
    <property type="entry name" value="Peptidase_S8/S53_dom_sf"/>
</dbReference>
<dbReference type="InterPro" id="IPR034074">
    <property type="entry name" value="Y4bN_pept_dom"/>
</dbReference>
<dbReference type="PANTHER" id="PTHR43806">
    <property type="entry name" value="PEPTIDASE S8"/>
    <property type="match status" value="1"/>
</dbReference>
<proteinExistence type="inferred from homology"/>
<protein>
    <submittedName>
        <fullName evidence="8">S8 family peptidase</fullName>
    </submittedName>
</protein>
<comment type="caution">
    <text evidence="8">The sequence shown here is derived from an EMBL/GenBank/DDBJ whole genome shotgun (WGS) entry which is preliminary data.</text>
</comment>
<comment type="similarity">
    <text evidence="1 5">Belongs to the peptidase S8 family.</text>
</comment>
<evidence type="ECO:0000256" key="3">
    <source>
        <dbReference type="ARBA" id="ARBA00022801"/>
    </source>
</evidence>
<dbReference type="PANTHER" id="PTHR43806:SF11">
    <property type="entry name" value="CEREVISIN-RELATED"/>
    <property type="match status" value="1"/>
</dbReference>
<dbReference type="EMBL" id="JABFDN010000011">
    <property type="protein sequence ID" value="NPU68558.1"/>
    <property type="molecule type" value="Genomic_DNA"/>
</dbReference>